<dbReference type="Pfam" id="PF07714">
    <property type="entry name" value="PK_Tyr_Ser-Thr"/>
    <property type="match status" value="1"/>
</dbReference>
<reference evidence="2 3" key="1">
    <citation type="journal article" date="2013" name="Proc. Natl. Acad. Sci. U.S.A.">
        <title>Genome of an arbuscular mycorrhizal fungus provides insight into the oldest plant symbiosis.</title>
        <authorList>
            <person name="Tisserant E."/>
            <person name="Malbreil M."/>
            <person name="Kuo A."/>
            <person name="Kohler A."/>
            <person name="Symeonidi A."/>
            <person name="Balestrini R."/>
            <person name="Charron P."/>
            <person name="Duensing N."/>
            <person name="Frei Dit Frey N."/>
            <person name="Gianinazzi-Pearson V."/>
            <person name="Gilbert L.B."/>
            <person name="Handa Y."/>
            <person name="Herr J.R."/>
            <person name="Hijri M."/>
            <person name="Koul R."/>
            <person name="Kawaguchi M."/>
            <person name="Krajinski F."/>
            <person name="Lammers P.J."/>
            <person name="Masclaux F.G."/>
            <person name="Murat C."/>
            <person name="Morin E."/>
            <person name="Ndikumana S."/>
            <person name="Pagni M."/>
            <person name="Petitpierre D."/>
            <person name="Requena N."/>
            <person name="Rosikiewicz P."/>
            <person name="Riley R."/>
            <person name="Saito K."/>
            <person name="San Clemente H."/>
            <person name="Shapiro H."/>
            <person name="van Tuinen D."/>
            <person name="Becard G."/>
            <person name="Bonfante P."/>
            <person name="Paszkowski U."/>
            <person name="Shachar-Hill Y.Y."/>
            <person name="Tuskan G.A."/>
            <person name="Young P.W."/>
            <person name="Sanders I.R."/>
            <person name="Henrissat B."/>
            <person name="Rensing S.A."/>
            <person name="Grigoriev I.V."/>
            <person name="Corradi N."/>
            <person name="Roux C."/>
            <person name="Martin F."/>
        </authorList>
    </citation>
    <scope>NUCLEOTIDE SEQUENCE [LARGE SCALE GENOMIC DNA]</scope>
    <source>
        <strain evidence="2 3">DAOM 197198</strain>
    </source>
</reference>
<dbReference type="GO" id="GO:0004674">
    <property type="term" value="F:protein serine/threonine kinase activity"/>
    <property type="evidence" value="ECO:0007669"/>
    <property type="project" value="TreeGrafter"/>
</dbReference>
<keyword evidence="3" id="KW-1185">Reference proteome</keyword>
<dbReference type="InterPro" id="IPR000719">
    <property type="entry name" value="Prot_kinase_dom"/>
</dbReference>
<accession>A0A2P4P9M5</accession>
<dbReference type="InterPro" id="IPR001245">
    <property type="entry name" value="Ser-Thr/Tyr_kinase_cat_dom"/>
</dbReference>
<dbReference type="InterPro" id="IPR051681">
    <property type="entry name" value="Ser/Thr_Kinases-Pseudokinases"/>
</dbReference>
<proteinExistence type="predicted"/>
<protein>
    <submittedName>
        <fullName evidence="2">Kinase-like domain-containing protein</fullName>
    </submittedName>
</protein>
<reference evidence="2 3" key="2">
    <citation type="journal article" date="2018" name="New Phytol.">
        <title>High intraspecific genome diversity in the model arbuscular mycorrhizal symbiont Rhizophagus irregularis.</title>
        <authorList>
            <person name="Chen E.C.H."/>
            <person name="Morin E."/>
            <person name="Beaudet D."/>
            <person name="Noel J."/>
            <person name="Yildirir G."/>
            <person name="Ndikumana S."/>
            <person name="Charron P."/>
            <person name="St-Onge C."/>
            <person name="Giorgi J."/>
            <person name="Kruger M."/>
            <person name="Marton T."/>
            <person name="Ropars J."/>
            <person name="Grigoriev I.V."/>
            <person name="Hainaut M."/>
            <person name="Henrissat B."/>
            <person name="Roux C."/>
            <person name="Martin F."/>
            <person name="Corradi N."/>
        </authorList>
    </citation>
    <scope>NUCLEOTIDE SEQUENCE [LARGE SCALE GENOMIC DNA]</scope>
    <source>
        <strain evidence="2 3">DAOM 197198</strain>
    </source>
</reference>
<dbReference type="PANTHER" id="PTHR44329">
    <property type="entry name" value="SERINE/THREONINE-PROTEIN KINASE TNNI3K-RELATED"/>
    <property type="match status" value="1"/>
</dbReference>
<dbReference type="AlphaFoldDB" id="A0A2P4P9M5"/>
<name>A0A2P4P9M5_RHIID</name>
<comment type="caution">
    <text evidence="2">The sequence shown here is derived from an EMBL/GenBank/DDBJ whole genome shotgun (WGS) entry which is preliminary data.</text>
</comment>
<dbReference type="EMBL" id="AUPC02000314">
    <property type="protein sequence ID" value="POG62089.1"/>
    <property type="molecule type" value="Genomic_DNA"/>
</dbReference>
<evidence type="ECO:0000259" key="1">
    <source>
        <dbReference type="PROSITE" id="PS50011"/>
    </source>
</evidence>
<dbReference type="VEuPathDB" id="FungiDB:RhiirFUN_002461"/>
<organism evidence="2 3">
    <name type="scientific">Rhizophagus irregularis (strain DAOM 181602 / DAOM 197198 / MUCL 43194)</name>
    <name type="common">Arbuscular mycorrhizal fungus</name>
    <name type="synonym">Glomus intraradices</name>
    <dbReference type="NCBI Taxonomy" id="747089"/>
    <lineage>
        <taxon>Eukaryota</taxon>
        <taxon>Fungi</taxon>
        <taxon>Fungi incertae sedis</taxon>
        <taxon>Mucoromycota</taxon>
        <taxon>Glomeromycotina</taxon>
        <taxon>Glomeromycetes</taxon>
        <taxon>Glomerales</taxon>
        <taxon>Glomeraceae</taxon>
        <taxon>Rhizophagus</taxon>
    </lineage>
</organism>
<evidence type="ECO:0000313" key="2">
    <source>
        <dbReference type="EMBL" id="POG62089.1"/>
    </source>
</evidence>
<dbReference type="InterPro" id="IPR011009">
    <property type="entry name" value="Kinase-like_dom_sf"/>
</dbReference>
<dbReference type="PROSITE" id="PS50011">
    <property type="entry name" value="PROTEIN_KINASE_DOM"/>
    <property type="match status" value="1"/>
</dbReference>
<gene>
    <name evidence="2" type="ORF">GLOIN_2v1883128</name>
</gene>
<evidence type="ECO:0000313" key="3">
    <source>
        <dbReference type="Proteomes" id="UP000018888"/>
    </source>
</evidence>
<dbReference type="GO" id="GO:0005524">
    <property type="term" value="F:ATP binding"/>
    <property type="evidence" value="ECO:0007669"/>
    <property type="project" value="InterPro"/>
</dbReference>
<dbReference type="Gene3D" id="1.10.510.10">
    <property type="entry name" value="Transferase(Phosphotransferase) domain 1"/>
    <property type="match status" value="1"/>
</dbReference>
<dbReference type="Proteomes" id="UP000018888">
    <property type="component" value="Unassembled WGS sequence"/>
</dbReference>
<feature type="domain" description="Protein kinase" evidence="1">
    <location>
        <begin position="195"/>
        <end position="463"/>
    </location>
</feature>
<dbReference type="SUPFAM" id="SSF56112">
    <property type="entry name" value="Protein kinase-like (PK-like)"/>
    <property type="match status" value="1"/>
</dbReference>
<sequence length="599" mass="69937">MGIFVVQLYKLYKISKFGNRVLHVIYLDIVGVTNPLNPFYNFFHFQVFLFFTKLKNHIMTNIREDAVWAAYNRACSLTDTTIHNTLNKVHEFRKQTILANEFLTKDEKSEVIKFLNETHDNYKIHFNEGTKRICKNCQDECLATLYCEHCVRNYLKENFSNWTSGNNDIDNLIQKCQMETFQPDNIVEWIPYNNLQNVKYLTKGGCSEIYTAEWIGGSYEWDFKEKQLTRYGNQNVILKELENVESANRRWFEESKSHLTISNKWGVVVQCFGLTKNPSSGNYMLVMNEMEMDLRTYLKQSYNNLIWKERIQIAYNIINGIYSIHKENAIHRDLHSGNILELNQAFNISDLGFCGPVDKPLNSVYGNLPYIAPEVITGKKTTFASDIYSIGILMWEISSGQPPFVNFEHNYDLAMKIVNGMRPKIVPGTPLEYKKLMEQCWDADSTKRPDAGTLRKDVKKIFLNFQNNQDESQKQIISNQRQQLSIYYSSNSIDSISKNYTSKTYQFENFPEPKNATEEEQEAFHSKPYSFNIPNNIDYFNNSSVEKNVNISKSNSVYKVFGKLEINSNYNIQNNDYEKETVQQTKKHNLDINDKSKTI</sequence>